<evidence type="ECO:0000313" key="2">
    <source>
        <dbReference type="EMBL" id="SMO74143.1"/>
    </source>
</evidence>
<keyword evidence="3" id="KW-1185">Reference proteome</keyword>
<accession>A0A521DR12</accession>
<sequence length="148" mass="15670">MRSAAANKASAVLSTLLSVLGAGIASAEDVPKTGGVSIELSSAEARGQNCLLSFVAENMHEVDINGAVYETVLFGKNGAVALITLLDFEELPAGRPRVRQFQFTDMACDQISRILFNGVQECVTQSGNKDACMNGLSLKSRLETEMIG</sequence>
<gene>
    <name evidence="2" type="ORF">SAMN06265380_10767</name>
</gene>
<evidence type="ECO:0008006" key="4">
    <source>
        <dbReference type="Google" id="ProtNLM"/>
    </source>
</evidence>
<evidence type="ECO:0000313" key="3">
    <source>
        <dbReference type="Proteomes" id="UP000319555"/>
    </source>
</evidence>
<organism evidence="2 3">
    <name type="scientific">Ruegeria faecimaris</name>
    <dbReference type="NCBI Taxonomy" id="686389"/>
    <lineage>
        <taxon>Bacteria</taxon>
        <taxon>Pseudomonadati</taxon>
        <taxon>Pseudomonadota</taxon>
        <taxon>Alphaproteobacteria</taxon>
        <taxon>Rhodobacterales</taxon>
        <taxon>Roseobacteraceae</taxon>
        <taxon>Ruegeria</taxon>
    </lineage>
</organism>
<feature type="signal peptide" evidence="1">
    <location>
        <begin position="1"/>
        <end position="27"/>
    </location>
</feature>
<name>A0A521DR12_9RHOB</name>
<protein>
    <recommendedName>
        <fullName evidence="4">Tat pathway signal sequence domain protein</fullName>
    </recommendedName>
</protein>
<dbReference type="AlphaFoldDB" id="A0A521DR12"/>
<evidence type="ECO:0000256" key="1">
    <source>
        <dbReference type="SAM" id="SignalP"/>
    </source>
</evidence>
<dbReference type="RefSeq" id="WP_142637733.1">
    <property type="nucleotide sequence ID" value="NZ_CANMDC010000006.1"/>
</dbReference>
<proteinExistence type="predicted"/>
<dbReference type="OrthoDB" id="7707524at2"/>
<dbReference type="Proteomes" id="UP000319555">
    <property type="component" value="Unassembled WGS sequence"/>
</dbReference>
<dbReference type="EMBL" id="FXTE01000007">
    <property type="protein sequence ID" value="SMO74143.1"/>
    <property type="molecule type" value="Genomic_DNA"/>
</dbReference>
<reference evidence="2 3" key="1">
    <citation type="submission" date="2017-05" db="EMBL/GenBank/DDBJ databases">
        <authorList>
            <person name="Varghese N."/>
            <person name="Submissions S."/>
        </authorList>
    </citation>
    <scope>NUCLEOTIDE SEQUENCE [LARGE SCALE GENOMIC DNA]</scope>
    <source>
        <strain evidence="2 3">DSM 28009</strain>
    </source>
</reference>
<feature type="chain" id="PRO_5021917571" description="Tat pathway signal sequence domain protein" evidence="1">
    <location>
        <begin position="28"/>
        <end position="148"/>
    </location>
</feature>
<keyword evidence="1" id="KW-0732">Signal</keyword>